<feature type="domain" description="GmrSD restriction endonucleases N-terminal" evidence="1">
    <location>
        <begin position="29"/>
        <end position="171"/>
    </location>
</feature>
<dbReference type="KEGG" id="sbal:HUE88_01960"/>
<dbReference type="AlphaFoldDB" id="A0A7S7LW04"/>
<evidence type="ECO:0000259" key="1">
    <source>
        <dbReference type="Pfam" id="PF03235"/>
    </source>
</evidence>
<evidence type="ECO:0000313" key="2">
    <source>
        <dbReference type="EMBL" id="QOY52486.1"/>
    </source>
</evidence>
<reference evidence="2 3" key="1">
    <citation type="submission" date="2020-05" db="EMBL/GenBank/DDBJ databases">
        <title>Sulfurimonas marisnigri, sp. nov., and Sulfurimonas baltica, sp. nov., manganese oxide reducing chemolithoautotrophs of the class Epsilonproteobacteria isolated from the pelagic redoxclines of the Black and Baltic Seas and emended description of the genus Sulfurimonas.</title>
        <authorList>
            <person name="Henkel J.V."/>
            <person name="Laudan C."/>
            <person name="Werner J."/>
            <person name="Neu T."/>
            <person name="Plewe S."/>
            <person name="Sproer C."/>
            <person name="Bunk B."/>
            <person name="Schulz-Vogt H.N."/>
        </authorList>
    </citation>
    <scope>NUCLEOTIDE SEQUENCE [LARGE SCALE GENOMIC DNA]</scope>
    <source>
        <strain evidence="2 3">GD2</strain>
    </source>
</reference>
<dbReference type="EMBL" id="CP054492">
    <property type="protein sequence ID" value="QOY52486.1"/>
    <property type="molecule type" value="Genomic_DNA"/>
</dbReference>
<name>A0A7S7LW04_9BACT</name>
<accession>A0A7S7LW04</accession>
<dbReference type="InterPro" id="IPR004919">
    <property type="entry name" value="GmrSD_N"/>
</dbReference>
<sequence length="351" mass="40786">MNSRDIEEKFNYSQSSLVLQQSDLSLQSIADMVKNEAIDVSPKYQRRERWTTNKESSLIESFLLNIPVPPIYLAEAEYGKYSVIDGKQRVTAIYRFLYENLKLQNLDKFTELEGYTFNDLPAALSNALKIRPYLRVVTMLRQSNSELKHEVFLRLNKAGVALNAQEIRNVAFSGKFNDMLLMLSEIGYFKEQLNSDETTKMYKEMTDVQYVLRFFTLLNSWSNFPGNMDIAMDTFMATKLKSNDLSIEDEEHKFKSSLEFCETIWGDKGFKKPDGTSRVLQGYYDIQMVCSAMLTNEERINALSKAEHVKQALISKLETDEKFSKSLIEFTSNSKSVYYRIDEFYKILRDI</sequence>
<gene>
    <name evidence="2" type="ORF">HUE88_01960</name>
</gene>
<evidence type="ECO:0000313" key="3">
    <source>
        <dbReference type="Proteomes" id="UP000593994"/>
    </source>
</evidence>
<dbReference type="Pfam" id="PF03235">
    <property type="entry name" value="GmrSD_N"/>
    <property type="match status" value="1"/>
</dbReference>
<dbReference type="PANTHER" id="PTHR39639">
    <property type="entry name" value="CHROMOSOME 16, WHOLE GENOME SHOTGUN SEQUENCE"/>
    <property type="match status" value="1"/>
</dbReference>
<dbReference type="Proteomes" id="UP000593994">
    <property type="component" value="Chromosome"/>
</dbReference>
<keyword evidence="3" id="KW-1185">Reference proteome</keyword>
<proteinExistence type="predicted"/>
<dbReference type="RefSeq" id="WP_194370566.1">
    <property type="nucleotide sequence ID" value="NZ_CP054492.1"/>
</dbReference>
<organism evidence="2 3">
    <name type="scientific">Candidatus Sulfurimonas baltica</name>
    <dbReference type="NCBI Taxonomy" id="2740404"/>
    <lineage>
        <taxon>Bacteria</taxon>
        <taxon>Pseudomonadati</taxon>
        <taxon>Campylobacterota</taxon>
        <taxon>Epsilonproteobacteria</taxon>
        <taxon>Campylobacterales</taxon>
        <taxon>Sulfurimonadaceae</taxon>
        <taxon>Sulfurimonas</taxon>
    </lineage>
</organism>
<protein>
    <submittedName>
        <fullName evidence="2">DUF262 domain-containing protein</fullName>
    </submittedName>
</protein>
<dbReference type="PANTHER" id="PTHR39639:SF1">
    <property type="entry name" value="DUF262 DOMAIN-CONTAINING PROTEIN"/>
    <property type="match status" value="1"/>
</dbReference>